<dbReference type="Proteomes" id="UP000294558">
    <property type="component" value="Unassembled WGS sequence"/>
</dbReference>
<evidence type="ECO:0000313" key="1">
    <source>
        <dbReference type="EMBL" id="TDT17043.1"/>
    </source>
</evidence>
<dbReference type="PANTHER" id="PTHR36452:SF1">
    <property type="entry name" value="DUF2461 DOMAIN-CONTAINING PROTEIN"/>
    <property type="match status" value="1"/>
</dbReference>
<sequence length="220" mass="24556">MAFSGIPHDAIEFYEQLEADNSKAFWEANRDRFKQVVRGPADELAAALADYGDFHLFRPHNDLRFSKNKPPYKTHQGAYTESEGGAGFYFHISAQGLMCGTGYYAMAKDQLARFRSAVDADNTGAEIAEIVSSLKKQRYSIGAISELKTAPRGFPKDHPRIELIRRKGLMASKDFGAPKWIHTKQAAIKVRDTWDGARALNDWLDAHVGPSTLEPEGFFG</sequence>
<dbReference type="InterPro" id="IPR012808">
    <property type="entry name" value="CHP02453"/>
</dbReference>
<dbReference type="RefSeq" id="WP_133869356.1">
    <property type="nucleotide sequence ID" value="NZ_SOAU01000001.1"/>
</dbReference>
<keyword evidence="2" id="KW-1185">Reference proteome</keyword>
<dbReference type="Pfam" id="PF09365">
    <property type="entry name" value="DUF2461"/>
    <property type="match status" value="1"/>
</dbReference>
<name>A0A4R7I3A3_9ACTN</name>
<dbReference type="EMBL" id="SOAU01000001">
    <property type="protein sequence ID" value="TDT17043.1"/>
    <property type="molecule type" value="Genomic_DNA"/>
</dbReference>
<dbReference type="OrthoDB" id="9794241at2"/>
<comment type="caution">
    <text evidence="1">The sequence shown here is derived from an EMBL/GenBank/DDBJ whole genome shotgun (WGS) entry which is preliminary data.</text>
</comment>
<evidence type="ECO:0000313" key="2">
    <source>
        <dbReference type="Proteomes" id="UP000294558"/>
    </source>
</evidence>
<gene>
    <name evidence="1" type="ORF">BDK89_2644</name>
</gene>
<proteinExistence type="predicted"/>
<dbReference type="InterPro" id="IPR015996">
    <property type="entry name" value="UCP028451"/>
</dbReference>
<dbReference type="PANTHER" id="PTHR36452">
    <property type="entry name" value="CHROMOSOME 12, WHOLE GENOME SHOTGUN SEQUENCE"/>
    <property type="match status" value="1"/>
</dbReference>
<protein>
    <submittedName>
        <fullName evidence="1">Uncharacterized protein (TIGR02453 family)</fullName>
    </submittedName>
</protein>
<organism evidence="1 2">
    <name type="scientific">Ilumatobacter fluminis</name>
    <dbReference type="NCBI Taxonomy" id="467091"/>
    <lineage>
        <taxon>Bacteria</taxon>
        <taxon>Bacillati</taxon>
        <taxon>Actinomycetota</taxon>
        <taxon>Acidimicrobiia</taxon>
        <taxon>Acidimicrobiales</taxon>
        <taxon>Ilumatobacteraceae</taxon>
        <taxon>Ilumatobacter</taxon>
    </lineage>
</organism>
<reference evidence="1 2" key="1">
    <citation type="submission" date="2019-03" db="EMBL/GenBank/DDBJ databases">
        <title>Sequencing the genomes of 1000 actinobacteria strains.</title>
        <authorList>
            <person name="Klenk H.-P."/>
        </authorList>
    </citation>
    <scope>NUCLEOTIDE SEQUENCE [LARGE SCALE GENOMIC DNA]</scope>
    <source>
        <strain evidence="1 2">DSM 18936</strain>
    </source>
</reference>
<dbReference type="PIRSF" id="PIRSF028451">
    <property type="entry name" value="UCP028451"/>
    <property type="match status" value="1"/>
</dbReference>
<dbReference type="NCBIfam" id="TIGR02453">
    <property type="entry name" value="TIGR02453 family protein"/>
    <property type="match status" value="1"/>
</dbReference>
<dbReference type="AlphaFoldDB" id="A0A4R7I3A3"/>
<accession>A0A4R7I3A3</accession>